<accession>A0A9D4FDA9</accession>
<proteinExistence type="predicted"/>
<gene>
    <name evidence="1" type="ORF">DPMN_148050</name>
</gene>
<name>A0A9D4FDA9_DREPO</name>
<evidence type="ECO:0000313" key="2">
    <source>
        <dbReference type="Proteomes" id="UP000828390"/>
    </source>
</evidence>
<organism evidence="1 2">
    <name type="scientific">Dreissena polymorpha</name>
    <name type="common">Zebra mussel</name>
    <name type="synonym">Mytilus polymorpha</name>
    <dbReference type="NCBI Taxonomy" id="45954"/>
    <lineage>
        <taxon>Eukaryota</taxon>
        <taxon>Metazoa</taxon>
        <taxon>Spiralia</taxon>
        <taxon>Lophotrochozoa</taxon>
        <taxon>Mollusca</taxon>
        <taxon>Bivalvia</taxon>
        <taxon>Autobranchia</taxon>
        <taxon>Heteroconchia</taxon>
        <taxon>Euheterodonta</taxon>
        <taxon>Imparidentia</taxon>
        <taxon>Neoheterodontei</taxon>
        <taxon>Myida</taxon>
        <taxon>Dreissenoidea</taxon>
        <taxon>Dreissenidae</taxon>
        <taxon>Dreissena</taxon>
    </lineage>
</organism>
<protein>
    <submittedName>
        <fullName evidence="1">Uncharacterized protein</fullName>
    </submittedName>
</protein>
<evidence type="ECO:0000313" key="1">
    <source>
        <dbReference type="EMBL" id="KAH3794516.1"/>
    </source>
</evidence>
<reference evidence="1" key="1">
    <citation type="journal article" date="2019" name="bioRxiv">
        <title>The Genome of the Zebra Mussel, Dreissena polymorpha: A Resource for Invasive Species Research.</title>
        <authorList>
            <person name="McCartney M.A."/>
            <person name="Auch B."/>
            <person name="Kono T."/>
            <person name="Mallez S."/>
            <person name="Zhang Y."/>
            <person name="Obille A."/>
            <person name="Becker A."/>
            <person name="Abrahante J.E."/>
            <person name="Garbe J."/>
            <person name="Badalamenti J.P."/>
            <person name="Herman A."/>
            <person name="Mangelson H."/>
            <person name="Liachko I."/>
            <person name="Sullivan S."/>
            <person name="Sone E.D."/>
            <person name="Koren S."/>
            <person name="Silverstein K.A.T."/>
            <person name="Beckman K.B."/>
            <person name="Gohl D.M."/>
        </authorList>
    </citation>
    <scope>NUCLEOTIDE SEQUENCE</scope>
    <source>
        <strain evidence="1">Duluth1</strain>
        <tissue evidence="1">Whole animal</tissue>
    </source>
</reference>
<sequence>MIVPLRSFHEHVDNRLRVPRNHRVVSDRYFSQLLTLRLTNARNLVTVQKDYPSA</sequence>
<dbReference type="AlphaFoldDB" id="A0A9D4FDA9"/>
<dbReference type="Proteomes" id="UP000828390">
    <property type="component" value="Unassembled WGS sequence"/>
</dbReference>
<keyword evidence="2" id="KW-1185">Reference proteome</keyword>
<reference evidence="1" key="2">
    <citation type="submission" date="2020-11" db="EMBL/GenBank/DDBJ databases">
        <authorList>
            <person name="McCartney M.A."/>
            <person name="Auch B."/>
            <person name="Kono T."/>
            <person name="Mallez S."/>
            <person name="Becker A."/>
            <person name="Gohl D.M."/>
            <person name="Silverstein K.A.T."/>
            <person name="Koren S."/>
            <person name="Bechman K.B."/>
            <person name="Herman A."/>
            <person name="Abrahante J.E."/>
            <person name="Garbe J."/>
        </authorList>
    </citation>
    <scope>NUCLEOTIDE SEQUENCE</scope>
    <source>
        <strain evidence="1">Duluth1</strain>
        <tissue evidence="1">Whole animal</tissue>
    </source>
</reference>
<dbReference type="EMBL" id="JAIWYP010000007">
    <property type="protein sequence ID" value="KAH3794516.1"/>
    <property type="molecule type" value="Genomic_DNA"/>
</dbReference>
<comment type="caution">
    <text evidence="1">The sequence shown here is derived from an EMBL/GenBank/DDBJ whole genome shotgun (WGS) entry which is preliminary data.</text>
</comment>